<dbReference type="PANTHER" id="PTHR46401:SF2">
    <property type="entry name" value="GLYCOSYLTRANSFERASE WBBK-RELATED"/>
    <property type="match status" value="1"/>
</dbReference>
<evidence type="ECO:0000313" key="3">
    <source>
        <dbReference type="EMBL" id="ANE51980.1"/>
    </source>
</evidence>
<dbReference type="RefSeq" id="WP_066406120.1">
    <property type="nucleotide sequence ID" value="NZ_CP011390.1"/>
</dbReference>
<organism evidence="3 4">
    <name type="scientific">Flavisolibacter tropicus</name>
    <dbReference type="NCBI Taxonomy" id="1492898"/>
    <lineage>
        <taxon>Bacteria</taxon>
        <taxon>Pseudomonadati</taxon>
        <taxon>Bacteroidota</taxon>
        <taxon>Chitinophagia</taxon>
        <taxon>Chitinophagales</taxon>
        <taxon>Chitinophagaceae</taxon>
        <taxon>Flavisolibacter</taxon>
    </lineage>
</organism>
<dbReference type="KEGG" id="fla:SY85_17250"/>
<name>A0A172TY64_9BACT</name>
<dbReference type="CDD" id="cd03801">
    <property type="entry name" value="GT4_PimA-like"/>
    <property type="match status" value="1"/>
</dbReference>
<dbReference type="GO" id="GO:0016757">
    <property type="term" value="F:glycosyltransferase activity"/>
    <property type="evidence" value="ECO:0007669"/>
    <property type="project" value="InterPro"/>
</dbReference>
<evidence type="ECO:0000259" key="2">
    <source>
        <dbReference type="Pfam" id="PF00534"/>
    </source>
</evidence>
<dbReference type="EMBL" id="CP011390">
    <property type="protein sequence ID" value="ANE51980.1"/>
    <property type="molecule type" value="Genomic_DNA"/>
</dbReference>
<dbReference type="Proteomes" id="UP000077177">
    <property type="component" value="Chromosome"/>
</dbReference>
<dbReference type="InterPro" id="IPR001296">
    <property type="entry name" value="Glyco_trans_1"/>
</dbReference>
<sequence length="367" mass="42038">MKINILLPGICRVPTGGAKVMLEYANRLAADGMDVTLFYPIEPKVNTVNNLSLKRKIRMYRKVFTKKLKQKYSARIWFPLRKEIKERLVPYLGEQYMPDADFTFATAWETAEWAVQYKEEKGEKLYLIQGYEDWSGTREEVDNTWKMPLKKIVIANWLKKHADALGQEAVLINNGLDFNRFHITQPIEHRQPFSVLMSYHTLTIKGSKDGIAALEIVKKEIPELTVTLFSIYKKPESIPDWIRFDHNPVYLKELYNNSAIFISPSLSEGWALPPAEAMQCGCAVVVTDIGGHGDYGINGRDLLLTPSGDIKAMADQIIQLIKNNDRRIAIAKAGNTIIQQFTWEAAYTKLKQEMDIKQKQKEILLVQ</sequence>
<dbReference type="Gene3D" id="3.40.50.11090">
    <property type="match status" value="1"/>
</dbReference>
<protein>
    <recommendedName>
        <fullName evidence="2">Glycosyl transferase family 1 domain-containing protein</fullName>
    </recommendedName>
</protein>
<reference evidence="4" key="1">
    <citation type="submission" date="2015-01" db="EMBL/GenBank/DDBJ databases">
        <title>Flavisolibacter sp./LCS9/ whole genome sequencing.</title>
        <authorList>
            <person name="Kim M.K."/>
            <person name="Srinivasan S."/>
            <person name="Lee J.-J."/>
        </authorList>
    </citation>
    <scope>NUCLEOTIDE SEQUENCE [LARGE SCALE GENOMIC DNA]</scope>
    <source>
        <strain evidence="4">LCS9</strain>
    </source>
</reference>
<dbReference type="PATRIC" id="fig|1492898.3.peg.3750"/>
<evidence type="ECO:0000313" key="4">
    <source>
        <dbReference type="Proteomes" id="UP000077177"/>
    </source>
</evidence>
<reference evidence="3 4" key="2">
    <citation type="journal article" date="2016" name="Int. J. Syst. Evol. Microbiol.">
        <title>Flavisolibacter tropicus sp. nov., isolated from tropical soil.</title>
        <authorList>
            <person name="Lee J.J."/>
            <person name="Kang M.S."/>
            <person name="Kim G.S."/>
            <person name="Lee C.S."/>
            <person name="Lim S."/>
            <person name="Lee J."/>
            <person name="Roh S.H."/>
            <person name="Kang H."/>
            <person name="Ha J.M."/>
            <person name="Bae S."/>
            <person name="Jung H.Y."/>
            <person name="Kim M.K."/>
        </authorList>
    </citation>
    <scope>NUCLEOTIDE SEQUENCE [LARGE SCALE GENOMIC DNA]</scope>
    <source>
        <strain evidence="3 4">LCS9</strain>
    </source>
</reference>
<keyword evidence="4" id="KW-1185">Reference proteome</keyword>
<proteinExistence type="predicted"/>
<feature type="domain" description="Glycosyl transferase family 1" evidence="2">
    <location>
        <begin position="248"/>
        <end position="334"/>
    </location>
</feature>
<evidence type="ECO:0000256" key="1">
    <source>
        <dbReference type="ARBA" id="ARBA00022679"/>
    </source>
</evidence>
<dbReference type="Gene3D" id="3.40.50.2000">
    <property type="entry name" value="Glycogen Phosphorylase B"/>
    <property type="match status" value="1"/>
</dbReference>
<keyword evidence="1" id="KW-0808">Transferase</keyword>
<dbReference type="GO" id="GO:0009103">
    <property type="term" value="P:lipopolysaccharide biosynthetic process"/>
    <property type="evidence" value="ECO:0007669"/>
    <property type="project" value="TreeGrafter"/>
</dbReference>
<dbReference type="SUPFAM" id="SSF53756">
    <property type="entry name" value="UDP-Glycosyltransferase/glycogen phosphorylase"/>
    <property type="match status" value="1"/>
</dbReference>
<dbReference type="Pfam" id="PF00534">
    <property type="entry name" value="Glycos_transf_1"/>
    <property type="match status" value="1"/>
</dbReference>
<accession>A0A172TY64</accession>
<gene>
    <name evidence="3" type="ORF">SY85_17250</name>
</gene>
<dbReference type="AlphaFoldDB" id="A0A172TY64"/>
<dbReference type="PANTHER" id="PTHR46401">
    <property type="entry name" value="GLYCOSYLTRANSFERASE WBBK-RELATED"/>
    <property type="match status" value="1"/>
</dbReference>
<dbReference type="STRING" id="1492898.SY85_17250"/>
<dbReference type="OrthoDB" id="9797829at2"/>